<accession>A0AAP7GS39</accession>
<dbReference type="InterPro" id="IPR020051">
    <property type="entry name" value="SagB-type_dehydrogenase"/>
</dbReference>
<evidence type="ECO:0000313" key="3">
    <source>
        <dbReference type="Proteomes" id="UP000092125"/>
    </source>
</evidence>
<proteinExistence type="predicted"/>
<name>A0AAP7GS39_STEMA</name>
<reference evidence="2 3" key="1">
    <citation type="submission" date="2016-05" db="EMBL/GenBank/DDBJ databases">
        <title>Draft Genome Sequences of Stenotrophomonas maltophilia Strains Sm32COP, Sm41DVV, Sm46PAILV, SmF3, SmF22, SmSOFb1 and SmCVFa1, Isolated from Different Manures, in France.</title>
        <authorList>
            <person name="Nazaret S."/>
            <person name="Bodilis J."/>
        </authorList>
    </citation>
    <scope>NUCLEOTIDE SEQUENCE [LARGE SCALE GENOMIC DNA]</scope>
    <source>
        <strain evidence="2 3">Sm41DVV</strain>
    </source>
</reference>
<organism evidence="2 3">
    <name type="scientific">Stenotrophomonas maltophilia</name>
    <name type="common">Pseudomonas maltophilia</name>
    <name type="synonym">Xanthomonas maltophilia</name>
    <dbReference type="NCBI Taxonomy" id="40324"/>
    <lineage>
        <taxon>Bacteria</taxon>
        <taxon>Pseudomonadati</taxon>
        <taxon>Pseudomonadota</taxon>
        <taxon>Gammaproteobacteria</taxon>
        <taxon>Lysobacterales</taxon>
        <taxon>Lysobacteraceae</taxon>
        <taxon>Stenotrophomonas</taxon>
        <taxon>Stenotrophomonas maltophilia group</taxon>
    </lineage>
</organism>
<dbReference type="AlphaFoldDB" id="A0AAP7GS39"/>
<dbReference type="NCBIfam" id="TIGR04511">
    <property type="entry name" value="SagB_rel_DH_2"/>
    <property type="match status" value="1"/>
</dbReference>
<dbReference type="Gene3D" id="3.40.109.10">
    <property type="entry name" value="NADH Oxidase"/>
    <property type="match status" value="1"/>
</dbReference>
<sequence>MRFRRCRTLFVEPVERPAFALADLMAGGTGVTFEQRLQVRTAHLPSACEIDADSCAWLLACSAEHWQPMPEDAACRRRVLALLQQGLLVSDDPAHAEACAAEQRVRDSHWWPLSALHYQQSCWDGVDSSADMQRQQLVTARDLVRSFGNPPPEAPPRQPGALALPRCDDDPMQELLQARATCRNFDATRALPLPLLARLLQQVLMAQAQVETDPDVRFLKKNVPSAGSLHPLEAYLMVRDVQGLAPGLYHYHAVAHELAPLPVQPDDPAGFRLRLLAGQHWFADAHVLLVLVCRFERTFWKYRNHAKAYRAVMLDAGHISQAFYSAATAQGLGAFVTAAINEAEAARALALQPMAEGALAVCGFGWRAATMQTSEMDPAGRVWPARITP</sequence>
<feature type="domain" description="Nitroreductase" evidence="1">
    <location>
        <begin position="177"/>
        <end position="366"/>
    </location>
</feature>
<gene>
    <name evidence="2" type="ORF">A9K56_09395</name>
</gene>
<dbReference type="InterPro" id="IPR030965">
    <property type="entry name" value="SagB-rel_DH_2"/>
</dbReference>
<protein>
    <submittedName>
        <fullName evidence="2">Peptide maturation dehydrogenase</fullName>
    </submittedName>
</protein>
<dbReference type="PANTHER" id="PTHR43745">
    <property type="entry name" value="NITROREDUCTASE MJ1384-RELATED"/>
    <property type="match status" value="1"/>
</dbReference>
<dbReference type="EMBL" id="LYVI01000005">
    <property type="protein sequence ID" value="OBU61507.1"/>
    <property type="molecule type" value="Genomic_DNA"/>
</dbReference>
<dbReference type="Pfam" id="PF00881">
    <property type="entry name" value="Nitroreductase"/>
    <property type="match status" value="1"/>
</dbReference>
<dbReference type="InterPro" id="IPR052544">
    <property type="entry name" value="Bacteriocin_Proc_Enz"/>
</dbReference>
<dbReference type="GO" id="GO:0016491">
    <property type="term" value="F:oxidoreductase activity"/>
    <property type="evidence" value="ECO:0007669"/>
    <property type="project" value="InterPro"/>
</dbReference>
<dbReference type="PANTHER" id="PTHR43745:SF2">
    <property type="entry name" value="NITROREDUCTASE MJ1384-RELATED"/>
    <property type="match status" value="1"/>
</dbReference>
<evidence type="ECO:0000313" key="2">
    <source>
        <dbReference type="EMBL" id="OBU61507.1"/>
    </source>
</evidence>
<dbReference type="Proteomes" id="UP000092125">
    <property type="component" value="Unassembled WGS sequence"/>
</dbReference>
<dbReference type="NCBIfam" id="TIGR03605">
    <property type="entry name" value="antibiot_sagB"/>
    <property type="match status" value="1"/>
</dbReference>
<evidence type="ECO:0000259" key="1">
    <source>
        <dbReference type="Pfam" id="PF00881"/>
    </source>
</evidence>
<comment type="caution">
    <text evidence="2">The sequence shown here is derived from an EMBL/GenBank/DDBJ whole genome shotgun (WGS) entry which is preliminary data.</text>
</comment>
<dbReference type="InterPro" id="IPR029479">
    <property type="entry name" value="Nitroreductase"/>
</dbReference>
<dbReference type="CDD" id="cd02142">
    <property type="entry name" value="McbC_SagB-like_oxidoreductase"/>
    <property type="match status" value="1"/>
</dbReference>
<dbReference type="SUPFAM" id="SSF55469">
    <property type="entry name" value="FMN-dependent nitroreductase-like"/>
    <property type="match status" value="1"/>
</dbReference>
<dbReference type="InterPro" id="IPR000415">
    <property type="entry name" value="Nitroreductase-like"/>
</dbReference>
<dbReference type="RefSeq" id="WP_053518602.1">
    <property type="nucleotide sequence ID" value="NZ_CAXOQU010000094.1"/>
</dbReference>